<evidence type="ECO:0000256" key="5">
    <source>
        <dbReference type="PROSITE-ProRule" id="PRU00302"/>
    </source>
</evidence>
<comment type="subcellular location">
    <subcellularLocation>
        <location evidence="1">Virion</location>
    </subcellularLocation>
</comment>
<reference evidence="8" key="1">
    <citation type="journal article" date="2023" name="Science">
        <title>Genome structures resolve the early diversification of teleost fishes.</title>
        <authorList>
            <person name="Parey E."/>
            <person name="Louis A."/>
            <person name="Montfort J."/>
            <person name="Bouchez O."/>
            <person name="Roques C."/>
            <person name="Iampietro C."/>
            <person name="Lluch J."/>
            <person name="Castinel A."/>
            <person name="Donnadieu C."/>
            <person name="Desvignes T."/>
            <person name="Floi Bucao C."/>
            <person name="Jouanno E."/>
            <person name="Wen M."/>
            <person name="Mejri S."/>
            <person name="Dirks R."/>
            <person name="Jansen H."/>
            <person name="Henkel C."/>
            <person name="Chen W.J."/>
            <person name="Zahm M."/>
            <person name="Cabau C."/>
            <person name="Klopp C."/>
            <person name="Thompson A.W."/>
            <person name="Robinson-Rechavi M."/>
            <person name="Braasch I."/>
            <person name="Lecointre G."/>
            <person name="Bobe J."/>
            <person name="Postlethwait J.H."/>
            <person name="Berthelot C."/>
            <person name="Roest Crollius H."/>
            <person name="Guiguen Y."/>
        </authorList>
    </citation>
    <scope>NUCLEOTIDE SEQUENCE</scope>
    <source>
        <strain evidence="8">WJC10195</strain>
    </source>
</reference>
<dbReference type="PROSITE" id="PS50923">
    <property type="entry name" value="SUSHI"/>
    <property type="match status" value="9"/>
</dbReference>
<dbReference type="PANTHER" id="PTHR45785">
    <property type="entry name" value="COMPLEMENT FACTOR H-RELATED"/>
    <property type="match status" value="1"/>
</dbReference>
<evidence type="ECO:0000256" key="3">
    <source>
        <dbReference type="ARBA" id="ARBA00022729"/>
    </source>
</evidence>
<keyword evidence="3 6" id="KW-0732">Signal</keyword>
<protein>
    <recommendedName>
        <fullName evidence="7">Sushi domain-containing protein</fullName>
    </recommendedName>
</protein>
<evidence type="ECO:0000256" key="4">
    <source>
        <dbReference type="ARBA" id="ARBA00023157"/>
    </source>
</evidence>
<organism evidence="8 9">
    <name type="scientific">Synaphobranchus kaupii</name>
    <name type="common">Kaup's arrowtooth eel</name>
    <dbReference type="NCBI Taxonomy" id="118154"/>
    <lineage>
        <taxon>Eukaryota</taxon>
        <taxon>Metazoa</taxon>
        <taxon>Chordata</taxon>
        <taxon>Craniata</taxon>
        <taxon>Vertebrata</taxon>
        <taxon>Euteleostomi</taxon>
        <taxon>Actinopterygii</taxon>
        <taxon>Neopterygii</taxon>
        <taxon>Teleostei</taxon>
        <taxon>Anguilliformes</taxon>
        <taxon>Synaphobranchidae</taxon>
        <taxon>Synaphobranchus</taxon>
    </lineage>
</organism>
<keyword evidence="4 5" id="KW-1015">Disulfide bond</keyword>
<evidence type="ECO:0000259" key="7">
    <source>
        <dbReference type="PROSITE" id="PS50923"/>
    </source>
</evidence>
<feature type="signal peptide" evidence="6">
    <location>
        <begin position="1"/>
        <end position="22"/>
    </location>
</feature>
<evidence type="ECO:0000256" key="1">
    <source>
        <dbReference type="ARBA" id="ARBA00004328"/>
    </source>
</evidence>
<comment type="caution">
    <text evidence="8">The sequence shown here is derived from an EMBL/GenBank/DDBJ whole genome shotgun (WGS) entry which is preliminary data.</text>
</comment>
<accession>A0A9Q1G659</accession>
<feature type="domain" description="Sushi" evidence="7">
    <location>
        <begin position="738"/>
        <end position="794"/>
    </location>
</feature>
<feature type="domain" description="Sushi" evidence="7">
    <location>
        <begin position="207"/>
        <end position="263"/>
    </location>
</feature>
<feature type="domain" description="Sushi" evidence="7">
    <location>
        <begin position="616"/>
        <end position="676"/>
    </location>
</feature>
<name>A0A9Q1G659_SYNKA</name>
<dbReference type="Gene3D" id="2.10.70.10">
    <property type="entry name" value="Complement Module, domain 1"/>
    <property type="match status" value="10"/>
</dbReference>
<dbReference type="InterPro" id="IPR000436">
    <property type="entry name" value="Sushi_SCR_CCP_dom"/>
</dbReference>
<feature type="chain" id="PRO_5040512591" description="Sushi domain-containing protein" evidence="6">
    <location>
        <begin position="23"/>
        <end position="861"/>
    </location>
</feature>
<proteinExistence type="predicted"/>
<feature type="domain" description="Sushi" evidence="7">
    <location>
        <begin position="146"/>
        <end position="206"/>
    </location>
</feature>
<dbReference type="Pfam" id="PF00084">
    <property type="entry name" value="Sushi"/>
    <property type="match status" value="10"/>
</dbReference>
<evidence type="ECO:0000313" key="9">
    <source>
        <dbReference type="Proteomes" id="UP001152622"/>
    </source>
</evidence>
<dbReference type="Proteomes" id="UP001152622">
    <property type="component" value="Chromosome 2"/>
</dbReference>
<feature type="domain" description="Sushi" evidence="7">
    <location>
        <begin position="497"/>
        <end position="554"/>
    </location>
</feature>
<dbReference type="EMBL" id="JAINUF010000002">
    <property type="protein sequence ID" value="KAJ8376192.1"/>
    <property type="molecule type" value="Genomic_DNA"/>
</dbReference>
<dbReference type="SUPFAM" id="SSF57535">
    <property type="entry name" value="Complement control module/SCR domain"/>
    <property type="match status" value="10"/>
</dbReference>
<dbReference type="PANTHER" id="PTHR45785:SF2">
    <property type="entry name" value="COMPLEMENT FACTOR H-RELATED"/>
    <property type="match status" value="1"/>
</dbReference>
<dbReference type="InterPro" id="IPR035976">
    <property type="entry name" value="Sushi/SCR/CCP_sf"/>
</dbReference>
<comment type="caution">
    <text evidence="5">Lacks conserved residue(s) required for the propagation of feature annotation.</text>
</comment>
<dbReference type="AlphaFoldDB" id="A0A9Q1G659"/>
<dbReference type="InterPro" id="IPR051503">
    <property type="entry name" value="ComplSys_Reg/VirEntry_Med"/>
</dbReference>
<evidence type="ECO:0000256" key="2">
    <source>
        <dbReference type="ARBA" id="ARBA00022659"/>
    </source>
</evidence>
<evidence type="ECO:0000313" key="8">
    <source>
        <dbReference type="EMBL" id="KAJ8376192.1"/>
    </source>
</evidence>
<dbReference type="OrthoDB" id="10051774at2759"/>
<feature type="domain" description="Sushi" evidence="7">
    <location>
        <begin position="678"/>
        <end position="734"/>
    </location>
</feature>
<feature type="disulfide bond" evidence="5">
    <location>
        <begin position="116"/>
        <end position="143"/>
    </location>
</feature>
<evidence type="ECO:0000256" key="6">
    <source>
        <dbReference type="SAM" id="SignalP"/>
    </source>
</evidence>
<feature type="domain" description="Sushi" evidence="7">
    <location>
        <begin position="85"/>
        <end position="145"/>
    </location>
</feature>
<dbReference type="SMART" id="SM00032">
    <property type="entry name" value="CCP"/>
    <property type="match status" value="12"/>
</dbReference>
<gene>
    <name evidence="8" type="ORF">SKAU_G00067720</name>
</gene>
<keyword evidence="2 5" id="KW-0768">Sushi</keyword>
<feature type="domain" description="Sushi" evidence="7">
    <location>
        <begin position="557"/>
        <end position="615"/>
    </location>
</feature>
<feature type="disulfide bond" evidence="5">
    <location>
        <begin position="148"/>
        <end position="191"/>
    </location>
</feature>
<dbReference type="CDD" id="cd00033">
    <property type="entry name" value="CCP"/>
    <property type="match status" value="8"/>
</dbReference>
<feature type="disulfide bond" evidence="5">
    <location>
        <begin position="559"/>
        <end position="602"/>
    </location>
</feature>
<keyword evidence="9" id="KW-1185">Reference proteome</keyword>
<feature type="domain" description="Sushi" evidence="7">
    <location>
        <begin position="382"/>
        <end position="437"/>
    </location>
</feature>
<sequence>MQALSYGFLIILWTCFSAVAKAQNGCPGSLIPKDKHYELPANTKDIYAIGENLRLPCQTGYVGYVRIICTDGVWKITGKRKCDPKQCGHPGDTPYGDFILTRGDEFVFGSQVEYTCKKGYKLAGMVNHRSCLDQGWDNAIPICEVVKCRPIQQTGDLIASGNTENPQYGHIIQFECRTDNTKIAGQKQIHCTDTGEWSEDLPKCVEVTCTLPSITHGRVKNPKEIYKKHDTLLFDCDENHRPVERASSTCTQDDWRPKPQCEETVCKVIRSSRTSILPKNKIVFHPGETAEMVCEKPYRTPTKKQRDTLTCGSDGSWSFGIFCEEIFCGVQLEDNVAYWPWSAHSYRYNDKSTHHTCRTGFRKSRTSTCDVEGWVPPLCQAITCDAEVPNARILNKMTKYTIDDFLEYECKPTHTPEGRQRARCTEKGWEKKPECTARKVVCPKPDIDKGYYITDKRKSSVIYYGCIPGHKPSVEGWWGELTCKDNVFDTPKCIDKMKCVALEISNAKPKERQDVYSNGEFLTFECAAGYKMESNNQAQCVNGDWKKPLPICKSSGKMCIPPLRVEYAAITSKYQSMYTHLSEVHFQCAELYEMQGDSKVSCSNGTWSHLPICIRSKCSSPEHKVNNASAVLQHKKEEVYENGTEVDYQCEDTFNHEGGTKAICINGNWTYPRCIRRNYCEKPPLDDGKVLSSEDRFKEGEKLDYMCLHPYEPKTERDIICKNGQWDGLVECITRSDVSCKDPPIPENGDILVKDVKDGETVITYKCKRFYELEDDSKVKCHMGEWKPFPVCIHPCVLENMDAQYNIEEPREKYLAHGKKETLRCKYGYYINNWWYTAVDVLCDKGQIKMTKTCKDYRSFT</sequence>